<organism evidence="2 3">
    <name type="scientific">Candidatus Buchananbacteria bacterium RIFCSPHIGHO2_01_FULL_44_11</name>
    <dbReference type="NCBI Taxonomy" id="1797535"/>
    <lineage>
        <taxon>Bacteria</taxon>
        <taxon>Candidatus Buchananiibacteriota</taxon>
    </lineage>
</organism>
<dbReference type="Proteomes" id="UP000178240">
    <property type="component" value="Unassembled WGS sequence"/>
</dbReference>
<reference evidence="2 3" key="1">
    <citation type="journal article" date="2016" name="Nat. Commun.">
        <title>Thousands of microbial genomes shed light on interconnected biogeochemical processes in an aquifer system.</title>
        <authorList>
            <person name="Anantharaman K."/>
            <person name="Brown C.T."/>
            <person name="Hug L.A."/>
            <person name="Sharon I."/>
            <person name="Castelle C.J."/>
            <person name="Probst A.J."/>
            <person name="Thomas B.C."/>
            <person name="Singh A."/>
            <person name="Wilkins M.J."/>
            <person name="Karaoz U."/>
            <person name="Brodie E.L."/>
            <person name="Williams K.H."/>
            <person name="Hubbard S.S."/>
            <person name="Banfield J.F."/>
        </authorList>
    </citation>
    <scope>NUCLEOTIDE SEQUENCE [LARGE SCALE GENOMIC DNA]</scope>
</reference>
<proteinExistence type="predicted"/>
<dbReference type="EMBL" id="MHIE01000007">
    <property type="protein sequence ID" value="OGY46097.1"/>
    <property type="molecule type" value="Genomic_DNA"/>
</dbReference>
<evidence type="ECO:0000313" key="2">
    <source>
        <dbReference type="EMBL" id="OGY46097.1"/>
    </source>
</evidence>
<comment type="caution">
    <text evidence="2">The sequence shown here is derived from an EMBL/GenBank/DDBJ whole genome shotgun (WGS) entry which is preliminary data.</text>
</comment>
<protein>
    <submittedName>
        <fullName evidence="2">Uncharacterized protein</fullName>
    </submittedName>
</protein>
<accession>A0A1G1Y3G3</accession>
<dbReference type="AlphaFoldDB" id="A0A1G1Y3G3"/>
<sequence>MARKMPKRIEGENPFIARLLEELGTFPEDSMFESWCVKDPQGELMVSGQVGLLAMLGVAGLQIPSLIFSGQGVQTATRKTVTLHLTEDQNMHPDVAIACRTFVTRRDALQVARVRLAALTKQNKQDGENCSEQWSILLAQLRQLPGLKAEMMTSDELRISGDEAQGFCLEFQGQKTAIAIETEKARELNKLQTAVDELKRSWAESMQEAHDLYSLLRTEPEPVGELLHKLQGVMERCHAEVMAEYHQMEPVFEDGRVVIVATKFSQEITDGLTNEVAHLLMAFIAYAGLKPETLPRQLRQALQPYLNPPRPDLISADQLGLNRDPTDDGNDNDDSGRMAD</sequence>
<evidence type="ECO:0000313" key="3">
    <source>
        <dbReference type="Proteomes" id="UP000178240"/>
    </source>
</evidence>
<gene>
    <name evidence="2" type="ORF">A2744_01910</name>
</gene>
<feature type="region of interest" description="Disordered" evidence="1">
    <location>
        <begin position="304"/>
        <end position="340"/>
    </location>
</feature>
<name>A0A1G1Y3G3_9BACT</name>
<evidence type="ECO:0000256" key="1">
    <source>
        <dbReference type="SAM" id="MobiDB-lite"/>
    </source>
</evidence>